<dbReference type="Pfam" id="PF00575">
    <property type="entry name" value="S1"/>
    <property type="match status" value="4"/>
</dbReference>
<feature type="domain" description="S1 motif" evidence="7">
    <location>
        <begin position="881"/>
        <end position="950"/>
    </location>
</feature>
<accession>A0A9P8AF32</accession>
<organism evidence="8 9">
    <name type="scientific">Marasmius oreades</name>
    <name type="common">fairy-ring Marasmius</name>
    <dbReference type="NCBI Taxonomy" id="181124"/>
    <lineage>
        <taxon>Eukaryota</taxon>
        <taxon>Fungi</taxon>
        <taxon>Dikarya</taxon>
        <taxon>Basidiomycota</taxon>
        <taxon>Agaricomycotina</taxon>
        <taxon>Agaricomycetes</taxon>
        <taxon>Agaricomycetidae</taxon>
        <taxon>Agaricales</taxon>
        <taxon>Marasmiineae</taxon>
        <taxon>Marasmiaceae</taxon>
        <taxon>Marasmius</taxon>
    </lineage>
</organism>
<feature type="domain" description="S1 motif" evidence="7">
    <location>
        <begin position="333"/>
        <end position="400"/>
    </location>
</feature>
<dbReference type="OrthoDB" id="412781at2759"/>
<evidence type="ECO:0000256" key="6">
    <source>
        <dbReference type="SAM" id="MobiDB-lite"/>
    </source>
</evidence>
<dbReference type="GO" id="GO:0003723">
    <property type="term" value="F:RNA binding"/>
    <property type="evidence" value="ECO:0007669"/>
    <property type="project" value="TreeGrafter"/>
</dbReference>
<dbReference type="CDD" id="cd05697">
    <property type="entry name" value="S1_Rrp5_repeat_hs5"/>
    <property type="match status" value="1"/>
</dbReference>
<feature type="domain" description="S1 motif" evidence="7">
    <location>
        <begin position="425"/>
        <end position="499"/>
    </location>
</feature>
<feature type="region of interest" description="Disordered" evidence="6">
    <location>
        <begin position="1150"/>
        <end position="1177"/>
    </location>
</feature>
<evidence type="ECO:0000256" key="3">
    <source>
        <dbReference type="ARBA" id="ARBA00022552"/>
    </source>
</evidence>
<dbReference type="InterPro" id="IPR055430">
    <property type="entry name" value="HAT_Syf1_CNRKL1_C"/>
</dbReference>
<proteinExistence type="predicted"/>
<dbReference type="FunFam" id="2.40.50.140:FF:000148">
    <property type="entry name" value="protein RRP5 homolog isoform X1"/>
    <property type="match status" value="1"/>
</dbReference>
<comment type="subunit">
    <text evidence="2">Associated with the spliceosome.</text>
</comment>
<dbReference type="SUPFAM" id="SSF48452">
    <property type="entry name" value="TPR-like"/>
    <property type="match status" value="2"/>
</dbReference>
<feature type="compositionally biased region" description="Acidic residues" evidence="6">
    <location>
        <begin position="160"/>
        <end position="172"/>
    </location>
</feature>
<dbReference type="InterPro" id="IPR011990">
    <property type="entry name" value="TPR-like_helical_dom_sf"/>
</dbReference>
<evidence type="ECO:0000256" key="5">
    <source>
        <dbReference type="ARBA" id="ARBA00023242"/>
    </source>
</evidence>
<evidence type="ECO:0000256" key="1">
    <source>
        <dbReference type="ARBA" id="ARBA00004604"/>
    </source>
</evidence>
<feature type="region of interest" description="Disordered" evidence="6">
    <location>
        <begin position="160"/>
        <end position="179"/>
    </location>
</feature>
<dbReference type="RefSeq" id="XP_043015470.1">
    <property type="nucleotide sequence ID" value="XM_043146765.1"/>
</dbReference>
<dbReference type="InterPro" id="IPR057301">
    <property type="entry name" value="Rrp5_OB_4th"/>
</dbReference>
<feature type="region of interest" description="Disordered" evidence="6">
    <location>
        <begin position="1"/>
        <end position="53"/>
    </location>
</feature>
<dbReference type="GeneID" id="66069962"/>
<feature type="domain" description="S1 motif" evidence="7">
    <location>
        <begin position="516"/>
        <end position="585"/>
    </location>
</feature>
<evidence type="ECO:0000313" key="9">
    <source>
        <dbReference type="Proteomes" id="UP001049176"/>
    </source>
</evidence>
<dbReference type="SMART" id="SM00386">
    <property type="entry name" value="HAT"/>
    <property type="match status" value="5"/>
</dbReference>
<evidence type="ECO:0000313" key="8">
    <source>
        <dbReference type="EMBL" id="KAG7099000.1"/>
    </source>
</evidence>
<feature type="compositionally biased region" description="Acidic residues" evidence="6">
    <location>
        <begin position="1077"/>
        <end position="1106"/>
    </location>
</feature>
<dbReference type="InterPro" id="IPR048059">
    <property type="entry name" value="Rrp5_S1_rpt_hs1_sc1"/>
</dbReference>
<feature type="domain" description="S1 motif" evidence="7">
    <location>
        <begin position="247"/>
        <end position="312"/>
    </location>
</feature>
<dbReference type="GO" id="GO:0032040">
    <property type="term" value="C:small-subunit processome"/>
    <property type="evidence" value="ECO:0007669"/>
    <property type="project" value="TreeGrafter"/>
</dbReference>
<feature type="compositionally biased region" description="Acidic residues" evidence="6">
    <location>
        <begin position="1150"/>
        <end position="1163"/>
    </location>
</feature>
<dbReference type="SMART" id="SM00316">
    <property type="entry name" value="S1"/>
    <property type="match status" value="10"/>
</dbReference>
<dbReference type="GO" id="GO:0006364">
    <property type="term" value="P:rRNA processing"/>
    <property type="evidence" value="ECO:0007669"/>
    <property type="project" value="UniProtKB-KW"/>
</dbReference>
<reference evidence="8" key="1">
    <citation type="journal article" date="2021" name="Genome Biol. Evol.">
        <title>The assembled and annotated genome of the fairy-ring fungus Marasmius oreades.</title>
        <authorList>
            <person name="Hiltunen M."/>
            <person name="Ament-Velasquez S.L."/>
            <person name="Johannesson H."/>
        </authorList>
    </citation>
    <scope>NUCLEOTIDE SEQUENCE</scope>
    <source>
        <strain evidence="8">03SP1</strain>
    </source>
</reference>
<feature type="compositionally biased region" description="Low complexity" evidence="6">
    <location>
        <begin position="12"/>
        <end position="30"/>
    </location>
</feature>
<keyword evidence="4" id="KW-0677">Repeat</keyword>
<dbReference type="Proteomes" id="UP001049176">
    <property type="component" value="Chromosome 1"/>
</dbReference>
<dbReference type="Pfam" id="PF24685">
    <property type="entry name" value="OB_RRP5_4th"/>
    <property type="match status" value="1"/>
</dbReference>
<sequence>MAAQKRKIGEFPSSQPSKKVKPSKQQSQLPGPSGSTTEEVDFPRGGGTTFTPLEVKTIRAEAANEAEEELFNADTAEKPDTKRAKKTKKKAGSGSGSTKKNDRVRIEHLNYKRITIGMKIFGQIISIQPLALVLSLPNQLFGHVPITNISSQLTTSLENMDMDVDSDGDDSDSEQKKAKAPELSEIFALGQYVRSVVTAVYPSGTNMDSAGVGRSRDEMVRGSRRVELSLVPERVNVSLQKADLRSGFTLSSAVRSIEDHGYILDLGIPEVTGFLPFKEAQSLPRKLHVGQLVNVTVNELATNGRSCEVTADPKLFATSSITEISNVTSIPSGSLVEALVTAVQPTGLNLQVLDFFDGTVEELHLPRHLPEKGYKVGKKVKARVLYNFSTSPPRLALSLQEHVVKLEPRRAYDSEHTLQEAYPLGAILDDTKVVCVEPERGLMLRMDNGMQGFVHISNISDDHLPSLSANSGLWKPGTIHRSRVTGYFPFDGVLQLSLKPSVLEQKYLQVSDAQVGELVKGTIRQLTESGLFVSLSGSLDGVVWPNHYADIVLKHPIRRFRIGSTVKCRVLVVDSERKRISLTAKKTLLESALPLITSYDEADVGKVTHGVVFKVTSKSLMIEFYNNVKAIIPLREVSEEPVQNLSTLYPVGKVVKVRVLSVEKDERRIIASIRHSGSSFKQYNTNISGIEIGSITEGVITEIHKENAVLSLQPSNVRALLSMNNLANHRSLSPPQLRALLKVNEKLEELIVVSRNMEKGFVIVANKPKAKQSFSKGTISFDTVEIGRIVGGRVVRQTRHGVLLKLPSHVGGILHPTDTSDDFSTGTPFPAVESILKGAVVSIDKARKQFTLSTRHSRMYPDQNHTILDREINEISDLHVGETVRGYIKSVAEHGLFVTIGRGIDARVQIRELFDDFVKDWKPRFQTHQLVKGRILGLDLEAKKVEMTFRSGDLNKPRTTNLMLADITPGQVVDGTVKRVEEYGLFIQIDGSKLSGLCHKSELSDNKDSDTTVALRGFQDNDRVKAYVLSVDQKRISFSLKPSHFSDEDFRPPDEEDGEGTDGKEDSENEAYGVQGMEEEEEEEQIDREREEADEADDSSDDDDMQVDVDMDLKSHIQTASVLTNCNPRPSSGPLQLSSTFQWFGDTAQEEELVESSDGSDDEAPTKKQKKKKEIEHDLTADMHSKTPESTADFERVLLGSPNSSFLWIQYMSLQLQLSEIDKAREIGRRALQTINFREEGEKLNVWTALLNLENSYGTEESLDAVFKEAARANDSKTVHLRLASIFDQADKTQKAEEQYKRTCKKFGFSSKVWTLFSEHFLRRGEIEESRKLLPRVLQRLEKRKHLKTISRFAQLEYKLGDPERGKTLFEGIVDSHPKRWDMWSVYIDMETGQINIQSVRNIFDRVLQMKMTSHKAKFFFKKWLDLEHRMGDDKGAETVKQKAIEWTRGHALTSTTTSVEQED</sequence>
<dbReference type="Pfam" id="PF23231">
    <property type="entry name" value="HAT_Syf1_CNRKL1_C"/>
    <property type="match status" value="1"/>
</dbReference>
<evidence type="ECO:0000256" key="2">
    <source>
        <dbReference type="ARBA" id="ARBA00011524"/>
    </source>
</evidence>
<dbReference type="EMBL" id="CM032181">
    <property type="protein sequence ID" value="KAG7099000.1"/>
    <property type="molecule type" value="Genomic_DNA"/>
</dbReference>
<feature type="region of interest" description="Disordered" evidence="6">
    <location>
        <begin position="65"/>
        <end position="101"/>
    </location>
</feature>
<keyword evidence="3" id="KW-0698">rRNA processing</keyword>
<name>A0A9P8AF32_9AGAR</name>
<comment type="caution">
    <text evidence="8">The sequence shown here is derived from an EMBL/GenBank/DDBJ whole genome shotgun (WGS) entry which is preliminary data.</text>
</comment>
<dbReference type="InterPro" id="IPR003029">
    <property type="entry name" value="S1_domain"/>
</dbReference>
<evidence type="ECO:0000256" key="4">
    <source>
        <dbReference type="ARBA" id="ARBA00022737"/>
    </source>
</evidence>
<gene>
    <name evidence="8" type="ORF">E1B28_000886</name>
</gene>
<dbReference type="KEGG" id="more:E1B28_000886"/>
<dbReference type="PROSITE" id="PS50126">
    <property type="entry name" value="S1"/>
    <property type="match status" value="9"/>
</dbReference>
<dbReference type="Gene3D" id="2.40.50.140">
    <property type="entry name" value="Nucleic acid-binding proteins"/>
    <property type="match status" value="8"/>
</dbReference>
<comment type="subcellular location">
    <subcellularLocation>
        <location evidence="1">Nucleus</location>
        <location evidence="1">Nucleolus</location>
    </subcellularLocation>
</comment>
<feature type="domain" description="S1 motif" evidence="7">
    <location>
        <begin position="970"/>
        <end position="1041"/>
    </location>
</feature>
<dbReference type="Gene3D" id="1.25.40.10">
    <property type="entry name" value="Tetratricopeptide repeat domain"/>
    <property type="match status" value="1"/>
</dbReference>
<dbReference type="PANTHER" id="PTHR23270">
    <property type="entry name" value="PROGRAMMED CELL DEATH PROTEIN 11 PRE-RRNA PROCESSING PROTEIN RRP5"/>
    <property type="match status" value="1"/>
</dbReference>
<dbReference type="InterPro" id="IPR012340">
    <property type="entry name" value="NA-bd_OB-fold"/>
</dbReference>
<dbReference type="InterPro" id="IPR003107">
    <property type="entry name" value="HAT"/>
</dbReference>
<dbReference type="FunFam" id="2.40.50.140:FF:000103">
    <property type="entry name" value="protein RRP5 homolog"/>
    <property type="match status" value="3"/>
</dbReference>
<dbReference type="CDD" id="cd05707">
    <property type="entry name" value="S1_Rrp5_repeat_sc11"/>
    <property type="match status" value="1"/>
</dbReference>
<dbReference type="FunFam" id="2.40.50.140:FF:000155">
    <property type="entry name" value="rRNA biogenesis protein RRP5"/>
    <property type="match status" value="1"/>
</dbReference>
<dbReference type="SUPFAM" id="SSF50249">
    <property type="entry name" value="Nucleic acid-binding proteins"/>
    <property type="match status" value="7"/>
</dbReference>
<dbReference type="CDD" id="cd05693">
    <property type="entry name" value="S1_Rrp5_repeat_hs1_sc1"/>
    <property type="match status" value="1"/>
</dbReference>
<dbReference type="PANTHER" id="PTHR23270:SF10">
    <property type="entry name" value="PROTEIN RRP5 HOMOLOG"/>
    <property type="match status" value="1"/>
</dbReference>
<dbReference type="InterPro" id="IPR045209">
    <property type="entry name" value="Rrp5"/>
</dbReference>
<feature type="domain" description="S1 motif" evidence="7">
    <location>
        <begin position="605"/>
        <end position="674"/>
    </location>
</feature>
<keyword evidence="9" id="KW-1185">Reference proteome</keyword>
<feature type="domain" description="S1 motif" evidence="7">
    <location>
        <begin position="693"/>
        <end position="767"/>
    </location>
</feature>
<keyword evidence="5" id="KW-0539">Nucleus</keyword>
<evidence type="ECO:0000259" key="7">
    <source>
        <dbReference type="PROSITE" id="PS50126"/>
    </source>
</evidence>
<feature type="compositionally biased region" description="Basic and acidic residues" evidence="6">
    <location>
        <begin position="1044"/>
        <end position="1053"/>
    </location>
</feature>
<protein>
    <recommendedName>
        <fullName evidence="7">S1 motif domain-containing protein</fullName>
    </recommendedName>
</protein>
<feature type="region of interest" description="Disordered" evidence="6">
    <location>
        <begin position="1043"/>
        <end position="1106"/>
    </location>
</feature>
<feature type="domain" description="S1 motif" evidence="7">
    <location>
        <begin position="787"/>
        <end position="855"/>
    </location>
</feature>